<feature type="transmembrane region" description="Helical" evidence="8">
    <location>
        <begin position="335"/>
        <end position="352"/>
    </location>
</feature>
<keyword evidence="11" id="KW-1185">Reference proteome</keyword>
<feature type="transmembrane region" description="Helical" evidence="8">
    <location>
        <begin position="398"/>
        <end position="422"/>
    </location>
</feature>
<evidence type="ECO:0000256" key="2">
    <source>
        <dbReference type="ARBA" id="ARBA00022448"/>
    </source>
</evidence>
<keyword evidence="6 8" id="KW-0472">Membrane</keyword>
<evidence type="ECO:0000256" key="5">
    <source>
        <dbReference type="ARBA" id="ARBA00022989"/>
    </source>
</evidence>
<comment type="caution">
    <text evidence="10">The sequence shown here is derived from an EMBL/GenBank/DDBJ whole genome shotgun (WGS) entry which is preliminary data.</text>
</comment>
<dbReference type="InterPro" id="IPR036259">
    <property type="entry name" value="MFS_trans_sf"/>
</dbReference>
<keyword evidence="2" id="KW-0813">Transport</keyword>
<comment type="subcellular location">
    <subcellularLocation>
        <location evidence="1">Cell membrane</location>
        <topology evidence="1">Multi-pass membrane protein</topology>
    </subcellularLocation>
</comment>
<evidence type="ECO:0000256" key="1">
    <source>
        <dbReference type="ARBA" id="ARBA00004651"/>
    </source>
</evidence>
<feature type="transmembrane region" description="Helical" evidence="8">
    <location>
        <begin position="271"/>
        <end position="295"/>
    </location>
</feature>
<keyword evidence="5 8" id="KW-1133">Transmembrane helix</keyword>
<dbReference type="Gene3D" id="1.20.1720.10">
    <property type="entry name" value="Multidrug resistance protein D"/>
    <property type="match status" value="1"/>
</dbReference>
<feature type="transmembrane region" description="Helical" evidence="8">
    <location>
        <begin position="442"/>
        <end position="464"/>
    </location>
</feature>
<keyword evidence="3" id="KW-1003">Cell membrane</keyword>
<feature type="region of interest" description="Disordered" evidence="7">
    <location>
        <begin position="470"/>
        <end position="545"/>
    </location>
</feature>
<dbReference type="PANTHER" id="PTHR42718">
    <property type="entry name" value="MAJOR FACILITATOR SUPERFAMILY MULTIDRUG TRANSPORTER MFSC"/>
    <property type="match status" value="1"/>
</dbReference>
<feature type="compositionally biased region" description="Low complexity" evidence="7">
    <location>
        <begin position="470"/>
        <end position="500"/>
    </location>
</feature>
<dbReference type="PROSITE" id="PS00216">
    <property type="entry name" value="SUGAR_TRANSPORT_1"/>
    <property type="match status" value="1"/>
</dbReference>
<dbReference type="PANTHER" id="PTHR42718:SF46">
    <property type="entry name" value="BLR6921 PROTEIN"/>
    <property type="match status" value="1"/>
</dbReference>
<name>A0ABV9TNU0_9ACTN</name>
<reference evidence="11" key="1">
    <citation type="journal article" date="2019" name="Int. J. Syst. Evol. Microbiol.">
        <title>The Global Catalogue of Microorganisms (GCM) 10K type strain sequencing project: providing services to taxonomists for standard genome sequencing and annotation.</title>
        <authorList>
            <consortium name="The Broad Institute Genomics Platform"/>
            <consortium name="The Broad Institute Genome Sequencing Center for Infectious Disease"/>
            <person name="Wu L."/>
            <person name="Ma J."/>
        </authorList>
    </citation>
    <scope>NUCLEOTIDE SEQUENCE [LARGE SCALE GENOMIC DNA]</scope>
    <source>
        <strain evidence="11">KLKA75</strain>
    </source>
</reference>
<dbReference type="EMBL" id="JBHSIT010000001">
    <property type="protein sequence ID" value="MFC4905733.1"/>
    <property type="molecule type" value="Genomic_DNA"/>
</dbReference>
<dbReference type="InterPro" id="IPR011701">
    <property type="entry name" value="MFS"/>
</dbReference>
<feature type="transmembrane region" description="Helical" evidence="8">
    <location>
        <begin position="228"/>
        <end position="250"/>
    </location>
</feature>
<dbReference type="CDD" id="cd17321">
    <property type="entry name" value="MFS_MMR_MDR_like"/>
    <property type="match status" value="1"/>
</dbReference>
<feature type="transmembrane region" description="Helical" evidence="8">
    <location>
        <begin position="364"/>
        <end position="386"/>
    </location>
</feature>
<feature type="transmembrane region" description="Helical" evidence="8">
    <location>
        <begin position="50"/>
        <end position="69"/>
    </location>
</feature>
<sequence length="545" mass="55554">MSESSFLATRRGRLTLALLCGVAFLDFIDASIVNIALPGMQRALGFSVEGLQWVPSGYLLTYGGFMLLGGRVADLLGRRRVLVAGTVLFGAASAAGGLAQTASVMVGARMVQGLGAATMLPSALSLLTTSFKEGPDRNRALAVWGGVAAGASGAGVLLGGVLTDGLGWRWVMLVNLPVVVTVLAAVPMLLPDDRRTARVRDFDIPGAFLVTGAMLLLVYTLVKAPDAGWGAARTIGGLAGAAVLLALFVLNETRAAHPLLPLDTLRIRGLAAANVTQLLVLAGGAAMFFFLSLYMETILGYSPLQTGSAYLPLCACVGVAAGIASKLLPKFGTRPLIVVGSLVGTGGLYLLSRVPVGGSYVSDLLPGLLVFALGLGVVFVSVTAAANAGVPANRAGIAAALLNSSQQLGTALGLAIMAVLAADRTGHLVKLGTDVPHATTEGFQRALFAGAVFTFAAAIVGLGVRNSRGAPDPAQAAAPLTAQPDAQPEAQPDAQAAAHSDAQREAHPDVRRGARSDGRPDEASEAFPDAPIRAETTAESAADAR</sequence>
<accession>A0ABV9TNU0</accession>
<evidence type="ECO:0000256" key="3">
    <source>
        <dbReference type="ARBA" id="ARBA00022475"/>
    </source>
</evidence>
<feature type="transmembrane region" description="Helical" evidence="8">
    <location>
        <begin position="202"/>
        <end position="222"/>
    </location>
</feature>
<feature type="domain" description="Major facilitator superfamily (MFS) profile" evidence="9">
    <location>
        <begin position="15"/>
        <end position="468"/>
    </location>
</feature>
<dbReference type="PROSITE" id="PS50850">
    <property type="entry name" value="MFS"/>
    <property type="match status" value="1"/>
</dbReference>
<proteinExistence type="predicted"/>
<gene>
    <name evidence="10" type="ORF">ACFPCY_00240</name>
</gene>
<dbReference type="SUPFAM" id="SSF103473">
    <property type="entry name" value="MFS general substrate transporter"/>
    <property type="match status" value="1"/>
</dbReference>
<keyword evidence="4 8" id="KW-0812">Transmembrane</keyword>
<dbReference type="Gene3D" id="1.20.1250.20">
    <property type="entry name" value="MFS general substrate transporter like domains"/>
    <property type="match status" value="1"/>
</dbReference>
<dbReference type="InterPro" id="IPR005829">
    <property type="entry name" value="Sugar_transporter_CS"/>
</dbReference>
<dbReference type="RefSeq" id="WP_378251476.1">
    <property type="nucleotide sequence ID" value="NZ_JBHSIT010000001.1"/>
</dbReference>
<feature type="transmembrane region" description="Helical" evidence="8">
    <location>
        <begin position="307"/>
        <end position="328"/>
    </location>
</feature>
<evidence type="ECO:0000256" key="4">
    <source>
        <dbReference type="ARBA" id="ARBA00022692"/>
    </source>
</evidence>
<evidence type="ECO:0000256" key="6">
    <source>
        <dbReference type="ARBA" id="ARBA00023136"/>
    </source>
</evidence>
<evidence type="ECO:0000256" key="7">
    <source>
        <dbReference type="SAM" id="MobiDB-lite"/>
    </source>
</evidence>
<dbReference type="Proteomes" id="UP001595872">
    <property type="component" value="Unassembled WGS sequence"/>
</dbReference>
<feature type="transmembrane region" description="Helical" evidence="8">
    <location>
        <begin position="141"/>
        <end position="162"/>
    </location>
</feature>
<evidence type="ECO:0000259" key="9">
    <source>
        <dbReference type="PROSITE" id="PS50850"/>
    </source>
</evidence>
<dbReference type="InterPro" id="IPR020846">
    <property type="entry name" value="MFS_dom"/>
</dbReference>
<evidence type="ECO:0000256" key="8">
    <source>
        <dbReference type="SAM" id="Phobius"/>
    </source>
</evidence>
<evidence type="ECO:0000313" key="10">
    <source>
        <dbReference type="EMBL" id="MFC4905733.1"/>
    </source>
</evidence>
<feature type="transmembrane region" description="Helical" evidence="8">
    <location>
        <begin position="168"/>
        <end position="190"/>
    </location>
</feature>
<organism evidence="10 11">
    <name type="scientific">Actinomadura gamaensis</name>
    <dbReference type="NCBI Taxonomy" id="1763541"/>
    <lineage>
        <taxon>Bacteria</taxon>
        <taxon>Bacillati</taxon>
        <taxon>Actinomycetota</taxon>
        <taxon>Actinomycetes</taxon>
        <taxon>Streptosporangiales</taxon>
        <taxon>Thermomonosporaceae</taxon>
        <taxon>Actinomadura</taxon>
    </lineage>
</organism>
<feature type="transmembrane region" description="Helical" evidence="8">
    <location>
        <begin position="111"/>
        <end position="129"/>
    </location>
</feature>
<evidence type="ECO:0000313" key="11">
    <source>
        <dbReference type="Proteomes" id="UP001595872"/>
    </source>
</evidence>
<feature type="transmembrane region" description="Helical" evidence="8">
    <location>
        <begin position="81"/>
        <end position="99"/>
    </location>
</feature>
<feature type="compositionally biased region" description="Basic and acidic residues" evidence="7">
    <location>
        <begin position="501"/>
        <end position="522"/>
    </location>
</feature>
<dbReference type="PRINTS" id="PR01036">
    <property type="entry name" value="TCRTETB"/>
</dbReference>
<protein>
    <submittedName>
        <fullName evidence="10">MFS transporter</fullName>
    </submittedName>
</protein>
<dbReference type="Pfam" id="PF07690">
    <property type="entry name" value="MFS_1"/>
    <property type="match status" value="1"/>
</dbReference>